<dbReference type="EMBL" id="JAZGZP010000006">
    <property type="protein sequence ID" value="MFK7000243.1"/>
    <property type="molecule type" value="Genomic_DNA"/>
</dbReference>
<dbReference type="PROSITE" id="PS51257">
    <property type="entry name" value="PROKAR_LIPOPROTEIN"/>
    <property type="match status" value="1"/>
</dbReference>
<evidence type="ECO:0000313" key="2">
    <source>
        <dbReference type="Proteomes" id="UP001621706"/>
    </source>
</evidence>
<protein>
    <submittedName>
        <fullName evidence="1">Cytochrome c</fullName>
    </submittedName>
</protein>
<dbReference type="Proteomes" id="UP001621706">
    <property type="component" value="Unassembled WGS sequence"/>
</dbReference>
<dbReference type="RefSeq" id="WP_088398016.1">
    <property type="nucleotide sequence ID" value="NZ_JAZGZP010000006.1"/>
</dbReference>
<gene>
    <name evidence="1" type="ORF">V3I07_04965</name>
</gene>
<dbReference type="SUPFAM" id="SSF46626">
    <property type="entry name" value="Cytochrome c"/>
    <property type="match status" value="1"/>
</dbReference>
<keyword evidence="2" id="KW-1185">Reference proteome</keyword>
<name>A0ABW8P781_9FLAO</name>
<proteinExistence type="predicted"/>
<sequence length="102" mass="11321">MLNKKILGALCLGVILFSCSKKTVTPVSTAETKTEVAKVDLPAEITEGKLLYENNCAKCHKLFPVSKHDKAGWTKTVDRMAPKAKLTDDQKLLVYNYLTYGM</sequence>
<dbReference type="InterPro" id="IPR036909">
    <property type="entry name" value="Cyt_c-like_dom_sf"/>
</dbReference>
<dbReference type="Gene3D" id="1.10.760.10">
    <property type="entry name" value="Cytochrome c-like domain"/>
    <property type="match status" value="1"/>
</dbReference>
<evidence type="ECO:0000313" key="1">
    <source>
        <dbReference type="EMBL" id="MFK7000243.1"/>
    </source>
</evidence>
<reference evidence="1 2" key="1">
    <citation type="submission" date="2024-02" db="EMBL/GenBank/DDBJ databases">
        <title>Comparative Genomic Analysis of Flavobacterium Species Causing Columnaris Disease of Freshwater Fish in Thailand: Insights into Virulence and Resistance Mechanisms.</title>
        <authorList>
            <person name="Nguyen D."/>
            <person name="Chokmangmeepisarn P."/>
            <person name="Khianchaikhan K."/>
            <person name="Morishita M."/>
            <person name="Bunnoy A."/>
            <person name="Rodkhum C."/>
        </authorList>
    </citation>
    <scope>NUCLEOTIDE SEQUENCE [LARGE SCALE GENOMIC DNA]</scope>
    <source>
        <strain evidence="1 2">CNRT2201</strain>
    </source>
</reference>
<comment type="caution">
    <text evidence="1">The sequence shown here is derived from an EMBL/GenBank/DDBJ whole genome shotgun (WGS) entry which is preliminary data.</text>
</comment>
<accession>A0ABW8P781</accession>
<organism evidence="1 2">
    <name type="scientific">Flavobacterium oreochromis</name>
    <dbReference type="NCBI Taxonomy" id="2906078"/>
    <lineage>
        <taxon>Bacteria</taxon>
        <taxon>Pseudomonadati</taxon>
        <taxon>Bacteroidota</taxon>
        <taxon>Flavobacteriia</taxon>
        <taxon>Flavobacteriales</taxon>
        <taxon>Flavobacteriaceae</taxon>
        <taxon>Flavobacterium</taxon>
    </lineage>
</organism>